<dbReference type="GO" id="GO:0016020">
    <property type="term" value="C:membrane"/>
    <property type="evidence" value="ECO:0007669"/>
    <property type="project" value="GOC"/>
</dbReference>
<feature type="region of interest" description="Disordered" evidence="2">
    <location>
        <begin position="283"/>
        <end position="306"/>
    </location>
</feature>
<dbReference type="GO" id="GO:0006506">
    <property type="term" value="P:GPI anchor biosynthetic process"/>
    <property type="evidence" value="ECO:0007669"/>
    <property type="project" value="InterPro"/>
</dbReference>
<dbReference type="InterPro" id="IPR029052">
    <property type="entry name" value="Metallo-depent_PP-like"/>
</dbReference>
<dbReference type="PANTHER" id="PTHR13315">
    <property type="entry name" value="METALLO PHOSPHOESTERASE RELATED"/>
    <property type="match status" value="1"/>
</dbReference>
<organism evidence="4 5">
    <name type="scientific">Aspergillus nanangensis</name>
    <dbReference type="NCBI Taxonomy" id="2582783"/>
    <lineage>
        <taxon>Eukaryota</taxon>
        <taxon>Fungi</taxon>
        <taxon>Dikarya</taxon>
        <taxon>Ascomycota</taxon>
        <taxon>Pezizomycotina</taxon>
        <taxon>Eurotiomycetes</taxon>
        <taxon>Eurotiomycetidae</taxon>
        <taxon>Eurotiales</taxon>
        <taxon>Aspergillaceae</taxon>
        <taxon>Aspergillus</taxon>
        <taxon>Aspergillus subgen. Circumdati</taxon>
    </lineage>
</organism>
<dbReference type="PANTHER" id="PTHR13315:SF1">
    <property type="entry name" value="PROTEIN TED1"/>
    <property type="match status" value="1"/>
</dbReference>
<keyword evidence="1 3" id="KW-0472">Membrane</keyword>
<feature type="region of interest" description="Disordered" evidence="2">
    <location>
        <begin position="453"/>
        <end position="475"/>
    </location>
</feature>
<feature type="region of interest" description="Disordered" evidence="2">
    <location>
        <begin position="569"/>
        <end position="589"/>
    </location>
</feature>
<dbReference type="AlphaFoldDB" id="A0AAD4CE18"/>
<keyword evidence="5" id="KW-1185">Reference proteome</keyword>
<accession>A0AAD4CE18</accession>
<evidence type="ECO:0000256" key="3">
    <source>
        <dbReference type="SAM" id="Phobius"/>
    </source>
</evidence>
<proteinExistence type="predicted"/>
<gene>
    <name evidence="4" type="ORF">FE257_002365</name>
</gene>
<dbReference type="InterPro" id="IPR033308">
    <property type="entry name" value="PGAP5/Cdc1/Ted1"/>
</dbReference>
<dbReference type="GO" id="GO:0005783">
    <property type="term" value="C:endoplasmic reticulum"/>
    <property type="evidence" value="ECO:0007669"/>
    <property type="project" value="TreeGrafter"/>
</dbReference>
<reference evidence="4" key="1">
    <citation type="journal article" date="2019" name="Beilstein J. Org. Chem.">
        <title>Nanangenines: drimane sesquiterpenoids as the dominant metabolite cohort of a novel Australian fungus, Aspergillus nanangensis.</title>
        <authorList>
            <person name="Lacey H.J."/>
            <person name="Gilchrist C.L.M."/>
            <person name="Crombie A."/>
            <person name="Kalaitzis J.A."/>
            <person name="Vuong D."/>
            <person name="Rutledge P.J."/>
            <person name="Turner P."/>
            <person name="Pitt J.I."/>
            <person name="Lacey E."/>
            <person name="Chooi Y.H."/>
            <person name="Piggott A.M."/>
        </authorList>
    </citation>
    <scope>NUCLEOTIDE SEQUENCE</scope>
    <source>
        <strain evidence="4">MST-FP2251</strain>
    </source>
</reference>
<dbReference type="SUPFAM" id="SSF56300">
    <property type="entry name" value="Metallo-dependent phosphatases"/>
    <property type="match status" value="1"/>
</dbReference>
<protein>
    <submittedName>
        <fullName evidence="4">Uncharacterized protein</fullName>
    </submittedName>
</protein>
<sequence>MSLRGLLSRLLSVFLPLAITSSIYLYLYPVFHRCAFPLPETNNHGGALSSSFLNTIRHHISPESAAEPAIFRLLVLADPQLEGDSSLPKPENQLPARLKRHWGTIKTAVDEQSSPVHRHVFTAVLEALHTIAAEDIPRAVRAARKRLDLLGNDYYLAHVYRTIYWWTQPTHVTVLGDLIGSQWVTDEEFDRRGHRYWDRVFQGGERVDDEITAPGARGYEGSGVELETLNGSHEGPWTRRIINIVGNHDVGYSGDASESRIERFERMFGRSNWDVKFRHPMLQQTGDSSNTSSSSSSSTTPTTTPTLHLINLNTLTLDAPAFSSDIQANSYSYINDLITKRSYPVDDRTTFTLLLTHLPLHKREGICTDGPHFTFFDADDENGPDDTPRYLAGGLREQNHLSEQISATGILQGIFGMSGDEDGPGGGWGRNGLILTGHDHTGCDVVHYVERSPAEATGGRPDNATEEPEEEHQPWRWEARRFGHPGSAERAPSIREVTLRSMMGEYGGYAGLLSLWFDADPAVNEWKYEITMCAAGVQHIWWAVHVVDLVTVLLLVVYSLTRPAKISPEVKAVSKNGRAPQGKGKSKQS</sequence>
<evidence type="ECO:0000313" key="4">
    <source>
        <dbReference type="EMBL" id="KAF9884027.1"/>
    </source>
</evidence>
<evidence type="ECO:0000313" key="5">
    <source>
        <dbReference type="Proteomes" id="UP001194746"/>
    </source>
</evidence>
<reference evidence="4" key="2">
    <citation type="submission" date="2020-02" db="EMBL/GenBank/DDBJ databases">
        <authorList>
            <person name="Gilchrist C.L.M."/>
            <person name="Chooi Y.-H."/>
        </authorList>
    </citation>
    <scope>NUCLEOTIDE SEQUENCE</scope>
    <source>
        <strain evidence="4">MST-FP2251</strain>
    </source>
</reference>
<keyword evidence="3" id="KW-1133">Transmembrane helix</keyword>
<dbReference type="EMBL" id="VCAU01000137">
    <property type="protein sequence ID" value="KAF9884027.1"/>
    <property type="molecule type" value="Genomic_DNA"/>
</dbReference>
<feature type="compositionally biased region" description="Low complexity" evidence="2">
    <location>
        <begin position="288"/>
        <end position="306"/>
    </location>
</feature>
<feature type="transmembrane region" description="Helical" evidence="3">
    <location>
        <begin position="7"/>
        <end position="27"/>
    </location>
</feature>
<evidence type="ECO:0000256" key="2">
    <source>
        <dbReference type="SAM" id="MobiDB-lite"/>
    </source>
</evidence>
<comment type="caution">
    <text evidence="4">The sequence shown here is derived from an EMBL/GenBank/DDBJ whole genome shotgun (WGS) entry which is preliminary data.</text>
</comment>
<dbReference type="Proteomes" id="UP001194746">
    <property type="component" value="Unassembled WGS sequence"/>
</dbReference>
<evidence type="ECO:0000256" key="1">
    <source>
        <dbReference type="ARBA" id="ARBA00023136"/>
    </source>
</evidence>
<name>A0AAD4CE18_ASPNN</name>
<keyword evidence="3" id="KW-0812">Transmembrane</keyword>